<evidence type="ECO:0000313" key="6">
    <source>
        <dbReference type="EMBL" id="HGU33419.1"/>
    </source>
</evidence>
<evidence type="ECO:0000259" key="5">
    <source>
        <dbReference type="Pfam" id="PF25917"/>
    </source>
</evidence>
<dbReference type="PANTHER" id="PTHR32347">
    <property type="entry name" value="EFFLUX SYSTEM COMPONENT YKNX-RELATED"/>
    <property type="match status" value="1"/>
</dbReference>
<sequence length="371" mass="40497">MHLSRWLKTILLLLFLSVLGTGGWYLFRKTLMPRTLPDGLIQANGRIEGETNGVATKIAGKIVRVTVAEGDAVRAGDIMAVLDDRPVRERVQQAVSALSSIKAKLEASQAAYRLLEKEIPLSIERAKAARSHAQALLAKAEAAERQAARDADRYSRLAEEGSIGRQKSEHALLALASARSDRQSAESGLIQAQKVLEDALLGSSRLQAKADEIRAVEAQVAQAEAALAEVRSIEADLTVRAPVSGIVTVKSVNPGEVVAAGTPLFTMVNLDDLYLKAYVPEKEIGKLRRGLPARIWIDALPDTPFEGTITFIASRAEFTPKEVQTPDERVKLVYAVKIAVDRNPEHRLTPGIPADTVIRWKDEASWVKPIW</sequence>
<feature type="coiled-coil region" evidence="3">
    <location>
        <begin position="206"/>
        <end position="233"/>
    </location>
</feature>
<feature type="coiled-coil region" evidence="3">
    <location>
        <begin position="98"/>
        <end position="160"/>
    </location>
</feature>
<dbReference type="PANTHER" id="PTHR32347:SF23">
    <property type="entry name" value="BLL5650 PROTEIN"/>
    <property type="match status" value="1"/>
</dbReference>
<evidence type="ECO:0000256" key="4">
    <source>
        <dbReference type="SAM" id="Phobius"/>
    </source>
</evidence>
<comment type="caution">
    <text evidence="6">The sequence shown here is derived from an EMBL/GenBank/DDBJ whole genome shotgun (WGS) entry which is preliminary data.</text>
</comment>
<dbReference type="Pfam" id="PF25917">
    <property type="entry name" value="BSH_RND"/>
    <property type="match status" value="1"/>
</dbReference>
<gene>
    <name evidence="6" type="ORF">ENS29_11250</name>
</gene>
<feature type="domain" description="Multidrug resistance protein MdtA-like barrel-sandwich hybrid" evidence="5">
    <location>
        <begin position="54"/>
        <end position="268"/>
    </location>
</feature>
<dbReference type="InterPro" id="IPR050465">
    <property type="entry name" value="UPF0194_transport"/>
</dbReference>
<comment type="subcellular location">
    <subcellularLocation>
        <location evidence="1">Cell envelope</location>
    </subcellularLocation>
</comment>
<accession>A0A7C4RT48</accession>
<feature type="transmembrane region" description="Helical" evidence="4">
    <location>
        <begin position="6"/>
        <end position="27"/>
    </location>
</feature>
<proteinExistence type="predicted"/>
<dbReference type="GO" id="GO:0030313">
    <property type="term" value="C:cell envelope"/>
    <property type="evidence" value="ECO:0007669"/>
    <property type="project" value="UniProtKB-SubCell"/>
</dbReference>
<keyword evidence="4" id="KW-1133">Transmembrane helix</keyword>
<dbReference type="Gene3D" id="2.40.30.170">
    <property type="match status" value="1"/>
</dbReference>
<name>A0A7C4RT48_9BACT</name>
<evidence type="ECO:0000256" key="2">
    <source>
        <dbReference type="ARBA" id="ARBA00023054"/>
    </source>
</evidence>
<keyword evidence="2 3" id="KW-0175">Coiled coil</keyword>
<organism evidence="6">
    <name type="scientific">Desulfatirhabdium butyrativorans</name>
    <dbReference type="NCBI Taxonomy" id="340467"/>
    <lineage>
        <taxon>Bacteria</taxon>
        <taxon>Pseudomonadati</taxon>
        <taxon>Thermodesulfobacteriota</taxon>
        <taxon>Desulfobacteria</taxon>
        <taxon>Desulfobacterales</taxon>
        <taxon>Desulfatirhabdiaceae</taxon>
        <taxon>Desulfatirhabdium</taxon>
    </lineage>
</organism>
<dbReference type="EMBL" id="DSUH01000257">
    <property type="protein sequence ID" value="HGU33419.1"/>
    <property type="molecule type" value="Genomic_DNA"/>
</dbReference>
<dbReference type="SUPFAM" id="SSF111369">
    <property type="entry name" value="HlyD-like secretion proteins"/>
    <property type="match status" value="2"/>
</dbReference>
<keyword evidence="4" id="KW-0472">Membrane</keyword>
<dbReference type="InterPro" id="IPR058625">
    <property type="entry name" value="MdtA-like_BSH"/>
</dbReference>
<keyword evidence="4" id="KW-0812">Transmembrane</keyword>
<evidence type="ECO:0000256" key="1">
    <source>
        <dbReference type="ARBA" id="ARBA00004196"/>
    </source>
</evidence>
<evidence type="ECO:0000256" key="3">
    <source>
        <dbReference type="SAM" id="Coils"/>
    </source>
</evidence>
<reference evidence="6" key="1">
    <citation type="journal article" date="2020" name="mSystems">
        <title>Genome- and Community-Level Interaction Insights into Carbon Utilization and Element Cycling Functions of Hydrothermarchaeota in Hydrothermal Sediment.</title>
        <authorList>
            <person name="Zhou Z."/>
            <person name="Liu Y."/>
            <person name="Xu W."/>
            <person name="Pan J."/>
            <person name="Luo Z.H."/>
            <person name="Li M."/>
        </authorList>
    </citation>
    <scope>NUCLEOTIDE SEQUENCE [LARGE SCALE GENOMIC DNA]</scope>
    <source>
        <strain evidence="6">SpSt-477</strain>
    </source>
</reference>
<dbReference type="PRINTS" id="PR01490">
    <property type="entry name" value="RTXTOXIND"/>
</dbReference>
<dbReference type="Gene3D" id="2.40.50.100">
    <property type="match status" value="2"/>
</dbReference>
<dbReference type="AlphaFoldDB" id="A0A7C4RT48"/>
<protein>
    <submittedName>
        <fullName evidence="6">HlyD family secretion protein</fullName>
    </submittedName>
</protein>